<evidence type="ECO:0000313" key="3">
    <source>
        <dbReference type="Proteomes" id="UP000784294"/>
    </source>
</evidence>
<evidence type="ECO:0000256" key="1">
    <source>
        <dbReference type="SAM" id="SignalP"/>
    </source>
</evidence>
<protein>
    <recommendedName>
        <fullName evidence="4">Secreted protein</fullName>
    </recommendedName>
</protein>
<dbReference type="EMBL" id="CAAALY010053154">
    <property type="protein sequence ID" value="VEL21796.1"/>
    <property type="molecule type" value="Genomic_DNA"/>
</dbReference>
<feature type="signal peptide" evidence="1">
    <location>
        <begin position="1"/>
        <end position="19"/>
    </location>
</feature>
<comment type="caution">
    <text evidence="2">The sequence shown here is derived from an EMBL/GenBank/DDBJ whole genome shotgun (WGS) entry which is preliminary data.</text>
</comment>
<organism evidence="2 3">
    <name type="scientific">Protopolystoma xenopodis</name>
    <dbReference type="NCBI Taxonomy" id="117903"/>
    <lineage>
        <taxon>Eukaryota</taxon>
        <taxon>Metazoa</taxon>
        <taxon>Spiralia</taxon>
        <taxon>Lophotrochozoa</taxon>
        <taxon>Platyhelminthes</taxon>
        <taxon>Monogenea</taxon>
        <taxon>Polyopisthocotylea</taxon>
        <taxon>Polystomatidea</taxon>
        <taxon>Polystomatidae</taxon>
        <taxon>Protopolystoma</taxon>
    </lineage>
</organism>
<feature type="chain" id="PRO_5018584106" description="Secreted protein" evidence="1">
    <location>
        <begin position="20"/>
        <end position="87"/>
    </location>
</feature>
<accession>A0A3S5FDX8</accession>
<name>A0A3S5FDX8_9PLAT</name>
<sequence>MRNRALVVVIGLAFVDGVADDADDAQIEAGRDDPSVGCARSTDQTLCVGWEKRQVVQATPSRHSSVAVSRLVILPAQHTSRRSVELN</sequence>
<proteinExistence type="predicted"/>
<gene>
    <name evidence="2" type="ORF">PXEA_LOCUS15236</name>
</gene>
<dbReference type="Proteomes" id="UP000784294">
    <property type="component" value="Unassembled WGS sequence"/>
</dbReference>
<keyword evidence="3" id="KW-1185">Reference proteome</keyword>
<dbReference type="AlphaFoldDB" id="A0A3S5FDX8"/>
<evidence type="ECO:0008006" key="4">
    <source>
        <dbReference type="Google" id="ProtNLM"/>
    </source>
</evidence>
<keyword evidence="1" id="KW-0732">Signal</keyword>
<evidence type="ECO:0000313" key="2">
    <source>
        <dbReference type="EMBL" id="VEL21796.1"/>
    </source>
</evidence>
<reference evidence="2" key="1">
    <citation type="submission" date="2018-11" db="EMBL/GenBank/DDBJ databases">
        <authorList>
            <consortium name="Pathogen Informatics"/>
        </authorList>
    </citation>
    <scope>NUCLEOTIDE SEQUENCE</scope>
</reference>